<protein>
    <submittedName>
        <fullName evidence="7">Unannotated protein</fullName>
    </submittedName>
</protein>
<dbReference type="AlphaFoldDB" id="A0A6J6W9S3"/>
<dbReference type="SUPFAM" id="SSF50715">
    <property type="entry name" value="Ribosomal protein L25-like"/>
    <property type="match status" value="1"/>
</dbReference>
<dbReference type="NCBIfam" id="NF004612">
    <property type="entry name" value="PRK05943.1"/>
    <property type="match status" value="1"/>
</dbReference>
<dbReference type="GO" id="GO:0003735">
    <property type="term" value="F:structural constituent of ribosome"/>
    <property type="evidence" value="ECO:0007669"/>
    <property type="project" value="InterPro"/>
</dbReference>
<evidence type="ECO:0000259" key="5">
    <source>
        <dbReference type="Pfam" id="PF01386"/>
    </source>
</evidence>
<dbReference type="Gene3D" id="2.170.120.20">
    <property type="entry name" value="Ribosomal protein L25, beta domain"/>
    <property type="match status" value="1"/>
</dbReference>
<evidence type="ECO:0000256" key="4">
    <source>
        <dbReference type="ARBA" id="ARBA00023274"/>
    </source>
</evidence>
<dbReference type="InterPro" id="IPR020930">
    <property type="entry name" value="Ribosomal_uL5_bac-type"/>
</dbReference>
<dbReference type="GO" id="GO:0022625">
    <property type="term" value="C:cytosolic large ribosomal subunit"/>
    <property type="evidence" value="ECO:0007669"/>
    <property type="project" value="TreeGrafter"/>
</dbReference>
<gene>
    <name evidence="7" type="ORF">UFOPK2880_01382</name>
</gene>
<keyword evidence="2" id="KW-0694">RNA-binding</keyword>
<evidence type="ECO:0000256" key="1">
    <source>
        <dbReference type="ARBA" id="ARBA00022730"/>
    </source>
</evidence>
<dbReference type="HAMAP" id="MF_01334">
    <property type="entry name" value="Ribosomal_bL25_CTC"/>
    <property type="match status" value="1"/>
</dbReference>
<dbReference type="InterPro" id="IPR001021">
    <property type="entry name" value="Ribosomal_bL25_long"/>
</dbReference>
<keyword evidence="3" id="KW-0689">Ribosomal protein</keyword>
<dbReference type="InterPro" id="IPR037121">
    <property type="entry name" value="Ribosomal_bL25_C"/>
</dbReference>
<dbReference type="CDD" id="cd00495">
    <property type="entry name" value="Ribosomal_L25_TL5_CTC"/>
    <property type="match status" value="1"/>
</dbReference>
<evidence type="ECO:0000259" key="6">
    <source>
        <dbReference type="Pfam" id="PF14693"/>
    </source>
</evidence>
<evidence type="ECO:0000313" key="7">
    <source>
        <dbReference type="EMBL" id="CAB4780086.1"/>
    </source>
</evidence>
<dbReference type="PANTHER" id="PTHR33284">
    <property type="entry name" value="RIBOSOMAL PROTEIN L25/GLN-TRNA SYNTHETASE, ANTI-CODON-BINDING DOMAIN-CONTAINING PROTEIN"/>
    <property type="match status" value="1"/>
</dbReference>
<reference evidence="7" key="1">
    <citation type="submission" date="2020-05" db="EMBL/GenBank/DDBJ databases">
        <authorList>
            <person name="Chiriac C."/>
            <person name="Salcher M."/>
            <person name="Ghai R."/>
            <person name="Kavagutti S V."/>
        </authorList>
    </citation>
    <scope>NUCLEOTIDE SEQUENCE</scope>
</reference>
<dbReference type="InterPro" id="IPR011035">
    <property type="entry name" value="Ribosomal_bL25/Gln-tRNA_synth"/>
</dbReference>
<evidence type="ECO:0000256" key="3">
    <source>
        <dbReference type="ARBA" id="ARBA00022980"/>
    </source>
</evidence>
<dbReference type="Pfam" id="PF01386">
    <property type="entry name" value="Ribosomal_L25p"/>
    <property type="match status" value="1"/>
</dbReference>
<dbReference type="Pfam" id="PF14693">
    <property type="entry name" value="Ribosomal_TL5_C"/>
    <property type="match status" value="1"/>
</dbReference>
<name>A0A6J6W9S3_9ZZZZ</name>
<keyword evidence="1" id="KW-0699">rRNA-binding</keyword>
<keyword evidence="4" id="KW-0687">Ribonucleoprotein</keyword>
<evidence type="ECO:0000256" key="2">
    <source>
        <dbReference type="ARBA" id="ARBA00022884"/>
    </source>
</evidence>
<feature type="domain" description="Large ribosomal subunit protein bL25 beta" evidence="6">
    <location>
        <begin position="110"/>
        <end position="190"/>
    </location>
</feature>
<organism evidence="7">
    <name type="scientific">freshwater metagenome</name>
    <dbReference type="NCBI Taxonomy" id="449393"/>
    <lineage>
        <taxon>unclassified sequences</taxon>
        <taxon>metagenomes</taxon>
        <taxon>ecological metagenomes</taxon>
    </lineage>
</organism>
<feature type="domain" description="Large ribosomal subunit protein bL25 L25" evidence="5">
    <location>
        <begin position="20"/>
        <end position="101"/>
    </location>
</feature>
<dbReference type="EMBL" id="CAEZZP010000102">
    <property type="protein sequence ID" value="CAB4780086.1"/>
    <property type="molecule type" value="Genomic_DNA"/>
</dbReference>
<dbReference type="InterPro" id="IPR020057">
    <property type="entry name" value="Ribosomal_bL25_b-dom"/>
</dbReference>
<dbReference type="GO" id="GO:0008097">
    <property type="term" value="F:5S rRNA binding"/>
    <property type="evidence" value="ECO:0007669"/>
    <property type="project" value="InterPro"/>
</dbReference>
<dbReference type="NCBIfam" id="TIGR00731">
    <property type="entry name" value="bL25_bact_ctc"/>
    <property type="match status" value="1"/>
</dbReference>
<dbReference type="Gene3D" id="2.40.240.10">
    <property type="entry name" value="Ribosomal Protein L25, Chain P"/>
    <property type="match status" value="1"/>
</dbReference>
<proteinExistence type="inferred from homology"/>
<dbReference type="InterPro" id="IPR029751">
    <property type="entry name" value="Ribosomal_L25_dom"/>
</dbReference>
<dbReference type="InterPro" id="IPR020056">
    <property type="entry name" value="Rbsml_bL25/Gln-tRNA_synth_N"/>
</dbReference>
<accession>A0A6J6W9S3</accession>
<sequence>MGSGMKGLVMSTTLVATSGRNTGSAASRRLRREEKIPAVIYGQGMAPISVLIERRDLRNALSGAAGSNTILEISVDGNVYPAVVKEMQRHPVRRTVAHVDFLRINLSEELTISVPVHLVGEAKAVLAEGGLVDASSDTIDIVTTPANMPSEITIDITNMQPGDVIRLGEITLPAGTRALGDPELAIVTAIAGSKAEAAPAAAEVAPAAGDDKAKS</sequence>
<dbReference type="GO" id="GO:0006412">
    <property type="term" value="P:translation"/>
    <property type="evidence" value="ECO:0007669"/>
    <property type="project" value="InterPro"/>
</dbReference>
<dbReference type="PANTHER" id="PTHR33284:SF1">
    <property type="entry name" value="RIBOSOMAL PROTEIN L25_GLN-TRNA SYNTHETASE, ANTI-CODON-BINDING DOMAIN-CONTAINING PROTEIN"/>
    <property type="match status" value="1"/>
</dbReference>